<name>A0A9J6A128_SOLCO</name>
<dbReference type="InterPro" id="IPR011990">
    <property type="entry name" value="TPR-like_helical_dom_sf"/>
</dbReference>
<evidence type="ECO:0000313" key="7">
    <source>
        <dbReference type="Proteomes" id="UP000824120"/>
    </source>
</evidence>
<dbReference type="NCBIfam" id="TIGR00756">
    <property type="entry name" value="PPR"/>
    <property type="match status" value="2"/>
</dbReference>
<dbReference type="InterPro" id="IPR002885">
    <property type="entry name" value="PPR_rpt"/>
</dbReference>
<gene>
    <name evidence="6" type="ORF">H5410_017655</name>
</gene>
<feature type="repeat" description="PPR" evidence="3">
    <location>
        <begin position="1362"/>
        <end position="1396"/>
    </location>
</feature>
<comment type="similarity">
    <text evidence="2">Belongs to the PPR family. PCMP-E subfamily.</text>
</comment>
<evidence type="ECO:0000256" key="4">
    <source>
        <dbReference type="SAM" id="MobiDB-lite"/>
    </source>
</evidence>
<feature type="repeat" description="PPR" evidence="3">
    <location>
        <begin position="1331"/>
        <end position="1361"/>
    </location>
</feature>
<proteinExistence type="inferred from homology"/>
<dbReference type="Pfam" id="PF07734">
    <property type="entry name" value="FBA_1"/>
    <property type="match status" value="1"/>
</dbReference>
<feature type="repeat" description="PPR" evidence="3">
    <location>
        <begin position="1397"/>
        <end position="1427"/>
    </location>
</feature>
<feature type="domain" description="F-box associated beta-propeller type 1" evidence="5">
    <location>
        <begin position="89"/>
        <end position="228"/>
    </location>
</feature>
<organism evidence="6 7">
    <name type="scientific">Solanum commersonii</name>
    <name type="common">Commerson's wild potato</name>
    <name type="synonym">Commerson's nightshade</name>
    <dbReference type="NCBI Taxonomy" id="4109"/>
    <lineage>
        <taxon>Eukaryota</taxon>
        <taxon>Viridiplantae</taxon>
        <taxon>Streptophyta</taxon>
        <taxon>Embryophyta</taxon>
        <taxon>Tracheophyta</taxon>
        <taxon>Spermatophyta</taxon>
        <taxon>Magnoliopsida</taxon>
        <taxon>eudicotyledons</taxon>
        <taxon>Gunneridae</taxon>
        <taxon>Pentapetalae</taxon>
        <taxon>asterids</taxon>
        <taxon>lamiids</taxon>
        <taxon>Solanales</taxon>
        <taxon>Solanaceae</taxon>
        <taxon>Solanoideae</taxon>
        <taxon>Solaneae</taxon>
        <taxon>Solanum</taxon>
    </lineage>
</organism>
<dbReference type="InterPro" id="IPR046848">
    <property type="entry name" value="E_motif"/>
</dbReference>
<dbReference type="EMBL" id="JACXVP010000003">
    <property type="protein sequence ID" value="KAG5617831.1"/>
    <property type="molecule type" value="Genomic_DNA"/>
</dbReference>
<dbReference type="GO" id="GO:0003723">
    <property type="term" value="F:RNA binding"/>
    <property type="evidence" value="ECO:0007669"/>
    <property type="project" value="InterPro"/>
</dbReference>
<accession>A0A9J6A128</accession>
<reference evidence="6 7" key="1">
    <citation type="submission" date="2020-09" db="EMBL/GenBank/DDBJ databases">
        <title>De no assembly of potato wild relative species, Solanum commersonii.</title>
        <authorList>
            <person name="Cho K."/>
        </authorList>
    </citation>
    <scope>NUCLEOTIDE SEQUENCE [LARGE SCALE GENOMIC DNA]</scope>
    <source>
        <strain evidence="6">LZ3.2</strain>
        <tissue evidence="6">Leaf</tissue>
    </source>
</reference>
<comment type="caution">
    <text evidence="6">The sequence shown here is derived from an EMBL/GenBank/DDBJ whole genome shotgun (WGS) entry which is preliminary data.</text>
</comment>
<dbReference type="OrthoDB" id="726582at2759"/>
<evidence type="ECO:0000259" key="5">
    <source>
        <dbReference type="Pfam" id="PF07734"/>
    </source>
</evidence>
<dbReference type="GO" id="GO:0016556">
    <property type="term" value="P:mRNA modification"/>
    <property type="evidence" value="ECO:0007669"/>
    <property type="project" value="UniProtKB-ARBA"/>
</dbReference>
<evidence type="ECO:0000256" key="1">
    <source>
        <dbReference type="ARBA" id="ARBA00022737"/>
    </source>
</evidence>
<sequence>MELNDDILLGKIIPSLPLKFVVQCKLLSKDLKIMISHPDFAQTLYQHHKETCTQLIYSINGIQGFHFLRLIYTFILLFFEPPNENPGSGTVPYEIEIMASCNGLILFDFERPMRYCVFNPVTGEHQLMAYPDLESAYMYESKGLAVDYPASDQYKVVIISRLVQNSNLYYKFHVLSSERPGLWHEIQLRTNTFISLSYGVPSVYWRDSLYWLRDDGSVLAFDTKREEAILIDHPEFIDHFDQSYGKMLVGQDKWLGMARGFLTLCKQPLEGFQHFGKPRPDGVIIGFPVWIDSRQVSFMVRHLIHNDLYEYNTQTNRYENNAVLLGSVSYPMYCFHPTLASVHRSPSNNIEADDQAHIAANLDNIRRFIIEETSTQHIYSINGIANRTFYKISVNPTVTLTRSVLILPYEVEIFASCNSLILFRFEQFSRYCVFNPVTGHHQLIPYPESANIPSVYWRDSLYWLRHDGSVLAFDTKREEAILIDRPEFIDDFDQSYGKILTGRNTWLGMALGSLTLVCIFRKYMVISTYDSSSSRWRVSHTLDNFVSRPNGIIIGFPVWIDNKQVSFMVEHPRHIMIYTSIILRSIGISLREETSSGESSSEEEEEEGEEEEQEAAGGGGGGEEEAGGAAEGGNIVIDVAFCPSLSSSMTQFVISGRLRRLRALLNIVIDVRAPIDTVPKVSTPYVEEIGVAVDYPNSDQYKLVTISTLVENSNLFYNFHILSSEKSGLVRFFKGRSISDNVAYSGTSSQPEQRLCVYDGAARKRFDKISLNPITQSVSTLPDEIEILASCNGLILIDFERVRRYCVFNPMTEEHQLIPYPKPSTNDLEKIGLAVDYPKSDQYKLVTVSSLVENSNLLYKFHLLSSEKPGLWREIQLTTNTVQSLPVGSRVVYWRDSLYCLRKDGSVLAFDMKREEAILIDRPEFLDHFDLSYGKILSGQSKWLGKAQGLLTLTLEGFPQFGQLYFRSRRHYLWLSSMDRQQASIFSGTTSLALFYDLYEYNTNINVYEHAAVLHGVKFPMYCFHPTLAGAHYTPSNNIEADDQAHIAANLDDIRRFIIEATTLKRLLDKCISHENLIKQIHAQSITCGIFTQFHQSFACKLLNIYAKLNKPFAAYKVFDQIPQPDIVSWSCLLSLHLQLQQPTKAFYLFTRLLVSTSLKPDSHSIVAALSACARTQDLCNGKTVHAMVYKFLNRPEPIVGNALIDMYSRTERILLARRVFDSMYVKDVATWTSLLNGFVVSGEIESAWKFFEEMSHRNAISWTVMIVGCVRGKEPIGALELFKRMREEGDDSPTSITIVAVLSGCADIGALDFGRSIHGYVNKVAGFAMDVGVNNALIDMYAKSGNLDFAMMIFRGMIKKDAFSWTSMILGLALHSRGRNALEFFDEMLESEVTANEITYLSVLSACSHAGLVNEGKELFNRLKNDVSCATKIEHYGCLVDLLGRAGHLDEAVRLIQQMPMKPDAVIWRSLLSASVMNRNLELAEMAAGKALELEPHDDGVYVLLWNLYNSGNMLEHASRTVKMMRDQRIKKKPGCSWIEINGILHEFMAEPSRQHVYDCIYRVLDTILKQSKLFTNPAEL</sequence>
<feature type="compositionally biased region" description="Acidic residues" evidence="4">
    <location>
        <begin position="600"/>
        <end position="614"/>
    </location>
</feature>
<evidence type="ECO:0000256" key="3">
    <source>
        <dbReference type="PROSITE-ProRule" id="PRU00708"/>
    </source>
</evidence>
<dbReference type="Pfam" id="PF01535">
    <property type="entry name" value="PPR"/>
    <property type="match status" value="7"/>
</dbReference>
<dbReference type="Gene3D" id="1.25.40.10">
    <property type="entry name" value="Tetratricopeptide repeat domain"/>
    <property type="match status" value="4"/>
</dbReference>
<dbReference type="Pfam" id="PF20431">
    <property type="entry name" value="E_motif"/>
    <property type="match status" value="1"/>
</dbReference>
<feature type="repeat" description="PPR" evidence="3">
    <location>
        <begin position="1228"/>
        <end position="1262"/>
    </location>
</feature>
<feature type="region of interest" description="Disordered" evidence="4">
    <location>
        <begin position="593"/>
        <end position="628"/>
    </location>
</feature>
<dbReference type="InterPro" id="IPR006527">
    <property type="entry name" value="F-box-assoc_dom_typ1"/>
</dbReference>
<dbReference type="PANTHER" id="PTHR47926:SF497">
    <property type="entry name" value="TETRATRICOPEPTIDE-LIKE HELICAL DOMAIN SUPERFAMILY"/>
    <property type="match status" value="1"/>
</dbReference>
<dbReference type="PANTHER" id="PTHR47926">
    <property type="entry name" value="PENTATRICOPEPTIDE REPEAT-CONTAINING PROTEIN"/>
    <property type="match status" value="1"/>
</dbReference>
<dbReference type="InterPro" id="IPR046960">
    <property type="entry name" value="PPR_At4g14850-like_plant"/>
</dbReference>
<keyword evidence="1" id="KW-0677">Repeat</keyword>
<dbReference type="GO" id="GO:0005737">
    <property type="term" value="C:cytoplasm"/>
    <property type="evidence" value="ECO:0007669"/>
    <property type="project" value="UniProtKB-ARBA"/>
</dbReference>
<dbReference type="Proteomes" id="UP000824120">
    <property type="component" value="Chromosome 3"/>
</dbReference>
<dbReference type="FunFam" id="1.25.40.10:FF:000277">
    <property type="entry name" value="Pentatricopeptide repeat-containing protein, mitochondrial"/>
    <property type="match status" value="1"/>
</dbReference>
<evidence type="ECO:0000313" key="6">
    <source>
        <dbReference type="EMBL" id="KAG5617831.1"/>
    </source>
</evidence>
<evidence type="ECO:0000256" key="2">
    <source>
        <dbReference type="ARBA" id="ARBA00061659"/>
    </source>
</evidence>
<protein>
    <recommendedName>
        <fullName evidence="5">F-box associated beta-propeller type 1 domain-containing protein</fullName>
    </recommendedName>
</protein>
<dbReference type="PROSITE" id="PS51375">
    <property type="entry name" value="PPR"/>
    <property type="match status" value="4"/>
</dbReference>
<keyword evidence="7" id="KW-1185">Reference proteome</keyword>